<dbReference type="PANTHER" id="PTHR14614">
    <property type="entry name" value="HEPATOCELLULAR CARCINOMA-ASSOCIATED ANTIGEN"/>
    <property type="match status" value="1"/>
</dbReference>
<evidence type="ECO:0000313" key="2">
    <source>
        <dbReference type="Proteomes" id="UP000094849"/>
    </source>
</evidence>
<accession>A0A1E2UM57</accession>
<gene>
    <name evidence="1" type="ORF">A3196_03150</name>
</gene>
<sequence>MTNPRVRYQTIEFGKIDIHLCTLRNKQEFHDPEGIAEKLGISSAAWPIFGVVWPSSLVLAHHICNYDIGSKRVLEIGCGTALSSLLLNKQHVDITATDYHPEAETFLNRNSELNGDALIPFERTGWADNNDNLGRFDLIIGSDLLYEDEHIGLLSNFIREHSNPECEVIIVDPGRGRKNKLANKLLELGYRSSFSKPENSDYLDNEFKGDILQFVRSRKPRK</sequence>
<organism evidence="1 2">
    <name type="scientific">Candidatus Thiodiazotropha endoloripes</name>
    <dbReference type="NCBI Taxonomy" id="1818881"/>
    <lineage>
        <taxon>Bacteria</taxon>
        <taxon>Pseudomonadati</taxon>
        <taxon>Pseudomonadota</taxon>
        <taxon>Gammaproteobacteria</taxon>
        <taxon>Chromatiales</taxon>
        <taxon>Sedimenticolaceae</taxon>
        <taxon>Candidatus Thiodiazotropha</taxon>
    </lineage>
</organism>
<reference evidence="1 2" key="1">
    <citation type="submission" date="2016-03" db="EMBL/GenBank/DDBJ databases">
        <title>Chemosynthetic sulphur-oxidizing symbionts of marine invertebrate animals are capable of nitrogen fixation.</title>
        <authorList>
            <person name="Petersen J.M."/>
            <person name="Kemper A."/>
            <person name="Gruber-Vodicka H."/>
            <person name="Cardini U."/>
            <person name="Geest Mvander."/>
            <person name="Kleiner M."/>
            <person name="Bulgheresi S."/>
            <person name="Fussmann M."/>
            <person name="Herbold C."/>
            <person name="Seah B.K.B."/>
            <person name="Antony C.Paul."/>
            <person name="Liu D."/>
            <person name="Belitz A."/>
            <person name="Weber M."/>
        </authorList>
    </citation>
    <scope>NUCLEOTIDE SEQUENCE [LARGE SCALE GENOMIC DNA]</scope>
    <source>
        <strain evidence="1">G_D</strain>
    </source>
</reference>
<dbReference type="Pfam" id="PF10294">
    <property type="entry name" value="Methyltransf_16"/>
    <property type="match status" value="1"/>
</dbReference>
<dbReference type="RefSeq" id="WP_069024124.1">
    <property type="nucleotide sequence ID" value="NZ_LVJZ01000003.1"/>
</dbReference>
<dbReference type="AlphaFoldDB" id="A0A1E2UM57"/>
<comment type="caution">
    <text evidence="1">The sequence shown here is derived from an EMBL/GenBank/DDBJ whole genome shotgun (WGS) entry which is preliminary data.</text>
</comment>
<dbReference type="GO" id="GO:0016301">
    <property type="term" value="F:kinase activity"/>
    <property type="evidence" value="ECO:0007669"/>
    <property type="project" value="UniProtKB-KW"/>
</dbReference>
<evidence type="ECO:0000313" key="1">
    <source>
        <dbReference type="EMBL" id="ODB95838.1"/>
    </source>
</evidence>
<dbReference type="SUPFAM" id="SSF53335">
    <property type="entry name" value="S-adenosyl-L-methionine-dependent methyltransferases"/>
    <property type="match status" value="1"/>
</dbReference>
<protein>
    <submittedName>
        <fullName evidence="1">Histidine kinase</fullName>
    </submittedName>
</protein>
<keyword evidence="2" id="KW-1185">Reference proteome</keyword>
<dbReference type="Proteomes" id="UP000094849">
    <property type="component" value="Unassembled WGS sequence"/>
</dbReference>
<keyword evidence="1" id="KW-0808">Transferase</keyword>
<dbReference type="STRING" id="1818881.A3196_03150"/>
<proteinExistence type="predicted"/>
<dbReference type="EMBL" id="LVJZ01000003">
    <property type="protein sequence ID" value="ODB95838.1"/>
    <property type="molecule type" value="Genomic_DNA"/>
</dbReference>
<name>A0A1E2UM57_9GAMM</name>
<dbReference type="InterPro" id="IPR029063">
    <property type="entry name" value="SAM-dependent_MTases_sf"/>
</dbReference>
<dbReference type="Gene3D" id="3.40.50.150">
    <property type="entry name" value="Vaccinia Virus protein VP39"/>
    <property type="match status" value="1"/>
</dbReference>
<dbReference type="CDD" id="cd02440">
    <property type="entry name" value="AdoMet_MTases"/>
    <property type="match status" value="1"/>
</dbReference>
<keyword evidence="1" id="KW-0418">Kinase</keyword>
<dbReference type="InterPro" id="IPR019410">
    <property type="entry name" value="Methyltransf_16"/>
</dbReference>